<protein>
    <submittedName>
        <fullName evidence="1">Uncharacterized protein</fullName>
    </submittedName>
</protein>
<reference evidence="1" key="1">
    <citation type="submission" date="2022-12" db="EMBL/GenBank/DDBJ databases">
        <title>Genome Sequence of Lasiodiplodia mahajangana.</title>
        <authorList>
            <person name="Buettner E."/>
        </authorList>
    </citation>
    <scope>NUCLEOTIDE SEQUENCE</scope>
    <source>
        <strain evidence="1">VT137</strain>
    </source>
</reference>
<dbReference type="Proteomes" id="UP001153332">
    <property type="component" value="Unassembled WGS sequence"/>
</dbReference>
<keyword evidence="2" id="KW-1185">Reference proteome</keyword>
<comment type="caution">
    <text evidence="1">The sequence shown here is derived from an EMBL/GenBank/DDBJ whole genome shotgun (WGS) entry which is preliminary data.</text>
</comment>
<evidence type="ECO:0000313" key="2">
    <source>
        <dbReference type="Proteomes" id="UP001153332"/>
    </source>
</evidence>
<dbReference type="EMBL" id="JAPUUL010000199">
    <property type="protein sequence ID" value="KAJ8131962.1"/>
    <property type="molecule type" value="Genomic_DNA"/>
</dbReference>
<proteinExistence type="predicted"/>
<gene>
    <name evidence="1" type="ORF">O1611_g1662</name>
</gene>
<sequence>MAAETDKDALLARTIDNMDELALRTVLKSMCRGSEVCRKEAMDRLLVSRKHELIELSDSSDDDTQKQDKKRKKVVATNRSRFEKCETCGETYDVTLNDDEACQTHEDLLIIDPEYFPDDDEVQYEPHGINVETDWRRRDPANNPAKIAVAPTTWSEPLGAWRLGARADDSRVHSSPQRTTPSLTTDEHMVKEVRPSSKNQVVQQPTLVSLYLFSVVLLIVVLRLARASLLPAVRSCWVVAQLFLADIKLQYSHIFTSHPFSQTVSSPPAVIIEPAVCESPHPFATSPPISRAPTMSNSLVEETKRIVAQFDYTDDDVNKGVREFLRQMNEGLQKDGTSLSQIPTYVTGVPNGTEKGLYMAVDLGGTNFRVCSVHLNGDTTFNLTYSKVAIPKELMVAKTSKELFGFLAKQIELFLKTHHEDHFEAYVRRRRSSKTAEGYEDENIFRLGFTFSFPVQQFGINKGSLIRWTKGFDIPDTVGKDVCALLQDEIDLLHLPVKVAALVNDTVGTLMARSYTAPGKTATLIGAIFGTGTNGAYVERIANLGKSVGGQYDKSTGEMVINTEWGSFDNQLNVLPNTPYDAKLDRDSVNPGIQIFEKRVSGMFLGEIVRLAVVDLYEKPNVSLFKDDKSITRVRDGSGLFTQWGLDSSLMSIAAADSTPELLSLRKELDSQLQIRSASVEDARAFKEIADAVGRRAARLSAVPLGGIVIQSGRLKETKDGLVDIGADGSLVEHYPFFRDMIHEAFKITEGIGAEGAERIRIGIAQDGSGVGAALIALVAAGMEKKEIEDEIAALKIEAAKKAVDAIPSTGKPATLT</sequence>
<organism evidence="1 2">
    <name type="scientific">Lasiodiplodia mahajangana</name>
    <dbReference type="NCBI Taxonomy" id="1108764"/>
    <lineage>
        <taxon>Eukaryota</taxon>
        <taxon>Fungi</taxon>
        <taxon>Dikarya</taxon>
        <taxon>Ascomycota</taxon>
        <taxon>Pezizomycotina</taxon>
        <taxon>Dothideomycetes</taxon>
        <taxon>Dothideomycetes incertae sedis</taxon>
        <taxon>Botryosphaeriales</taxon>
        <taxon>Botryosphaeriaceae</taxon>
        <taxon>Lasiodiplodia</taxon>
    </lineage>
</organism>
<evidence type="ECO:0000313" key="1">
    <source>
        <dbReference type="EMBL" id="KAJ8131962.1"/>
    </source>
</evidence>
<name>A0ACC2JWS2_9PEZI</name>
<accession>A0ACC2JWS2</accession>